<evidence type="ECO:0000256" key="4">
    <source>
        <dbReference type="ARBA" id="ARBA00022801"/>
    </source>
</evidence>
<dbReference type="InterPro" id="IPR001563">
    <property type="entry name" value="Peptidase_S10"/>
</dbReference>
<comment type="caution">
    <text evidence="8">The sequence shown here is derived from an EMBL/GenBank/DDBJ whole genome shotgun (WGS) entry which is preliminary data.</text>
</comment>
<feature type="chain" id="PRO_5022958299" evidence="7">
    <location>
        <begin position="27"/>
        <end position="512"/>
    </location>
</feature>
<evidence type="ECO:0000313" key="8">
    <source>
        <dbReference type="EMBL" id="TXL72166.1"/>
    </source>
</evidence>
<reference evidence="8 9" key="1">
    <citation type="submission" date="2019-06" db="EMBL/GenBank/DDBJ databases">
        <title>New taxonomy in bacterial strain CC-CFT640, isolated from vineyard.</title>
        <authorList>
            <person name="Lin S.-Y."/>
            <person name="Tsai C.-F."/>
            <person name="Young C.-C."/>
        </authorList>
    </citation>
    <scope>NUCLEOTIDE SEQUENCE [LARGE SCALE GENOMIC DNA]</scope>
    <source>
        <strain evidence="8 9">CC-CFT640</strain>
    </source>
</reference>
<feature type="region of interest" description="Disordered" evidence="6">
    <location>
        <begin position="29"/>
        <end position="53"/>
    </location>
</feature>
<evidence type="ECO:0000256" key="5">
    <source>
        <dbReference type="ARBA" id="ARBA00023180"/>
    </source>
</evidence>
<name>A0A5C8PEX9_9HYPH</name>
<dbReference type="GO" id="GO:0004185">
    <property type="term" value="F:serine-type carboxypeptidase activity"/>
    <property type="evidence" value="ECO:0007669"/>
    <property type="project" value="InterPro"/>
</dbReference>
<keyword evidence="4" id="KW-0378">Hydrolase</keyword>
<evidence type="ECO:0000256" key="1">
    <source>
        <dbReference type="ARBA" id="ARBA00022645"/>
    </source>
</evidence>
<protein>
    <submittedName>
        <fullName evidence="8">Peptidase S10</fullName>
    </submittedName>
</protein>
<dbReference type="PANTHER" id="PTHR11802:SF3">
    <property type="entry name" value="RETINOID-INDUCIBLE SERINE CARBOXYPEPTIDASE"/>
    <property type="match status" value="1"/>
</dbReference>
<keyword evidence="9" id="KW-1185">Reference proteome</keyword>
<evidence type="ECO:0000256" key="2">
    <source>
        <dbReference type="ARBA" id="ARBA00022670"/>
    </source>
</evidence>
<evidence type="ECO:0000256" key="6">
    <source>
        <dbReference type="SAM" id="MobiDB-lite"/>
    </source>
</evidence>
<dbReference type="Pfam" id="PF00450">
    <property type="entry name" value="Peptidase_S10"/>
    <property type="match status" value="1"/>
</dbReference>
<keyword evidence="1" id="KW-0121">Carboxypeptidase</keyword>
<accession>A0A5C8PEX9</accession>
<keyword evidence="3 7" id="KW-0732">Signal</keyword>
<dbReference type="Proteomes" id="UP000321638">
    <property type="component" value="Unassembled WGS sequence"/>
</dbReference>
<evidence type="ECO:0000256" key="7">
    <source>
        <dbReference type="SAM" id="SignalP"/>
    </source>
</evidence>
<proteinExistence type="predicted"/>
<dbReference type="AlphaFoldDB" id="A0A5C8PEX9"/>
<dbReference type="GO" id="GO:0006508">
    <property type="term" value="P:proteolysis"/>
    <property type="evidence" value="ECO:0007669"/>
    <property type="project" value="UniProtKB-KW"/>
</dbReference>
<dbReference type="SUPFAM" id="SSF53474">
    <property type="entry name" value="alpha/beta-Hydrolases"/>
    <property type="match status" value="1"/>
</dbReference>
<keyword evidence="2" id="KW-0645">Protease</keyword>
<gene>
    <name evidence="8" type="ORF">FHP25_26405</name>
</gene>
<dbReference type="RefSeq" id="WP_147849988.1">
    <property type="nucleotide sequence ID" value="NZ_VDUZ01000035.1"/>
</dbReference>
<evidence type="ECO:0000313" key="9">
    <source>
        <dbReference type="Proteomes" id="UP000321638"/>
    </source>
</evidence>
<dbReference type="OrthoDB" id="9770107at2"/>
<feature type="signal peptide" evidence="7">
    <location>
        <begin position="1"/>
        <end position="26"/>
    </location>
</feature>
<organism evidence="8 9">
    <name type="scientific">Vineibacter terrae</name>
    <dbReference type="NCBI Taxonomy" id="2586908"/>
    <lineage>
        <taxon>Bacteria</taxon>
        <taxon>Pseudomonadati</taxon>
        <taxon>Pseudomonadota</taxon>
        <taxon>Alphaproteobacteria</taxon>
        <taxon>Hyphomicrobiales</taxon>
        <taxon>Vineibacter</taxon>
    </lineage>
</organism>
<evidence type="ECO:0000256" key="3">
    <source>
        <dbReference type="ARBA" id="ARBA00022729"/>
    </source>
</evidence>
<dbReference type="PANTHER" id="PTHR11802">
    <property type="entry name" value="SERINE PROTEASE FAMILY S10 SERINE CARBOXYPEPTIDASE"/>
    <property type="match status" value="1"/>
</dbReference>
<keyword evidence="5" id="KW-0325">Glycoprotein</keyword>
<sequence>MADPRPARVAGVVSCAVLIWSAVALAQDVTPSPPAASPKTATAGARGDSSTVAEHLRLPPDVTTQHELTLPDRKLSFAATAGSVRLYDDKGEPQADIAFTAYRLNGADPQTRPVTFLFNGGPGSASAWLQFGSAGPWRLDMGKDALTPSAPAELQPNAQTWLDFTDLVFIDPVGTGYSRFLTSTEAVRNRFFSVDGDAASVALGIRRWLEKAGRLTSPKFVVGESYGGIRGPRVVRNLQTEQGVGVKGLILVSPVLDFRDFGGSSLLQYVARLPTMAAVAREQKNPVTRADMVDVEQYASTDFLLDLVKGEADVEATTRLADRVAALTGIDQAVSRRLAGRFDQAEFRREFDRRNGRVLGRYDASVSGIDPYPGSSWFLFDDPSGDPLAAPLTSAAVDLYARRLNWRPNGSYNLSNRSVLRAWNYGRGINPVESVSQLRRILAMDPKLKLLVTHGLFDLATPYFSSKIVLDQLPAYASPDRVKLVVYPGGHMFYSRDSSRQAFREEAQALMK</sequence>
<dbReference type="Gene3D" id="3.40.50.1820">
    <property type="entry name" value="alpha/beta hydrolase"/>
    <property type="match status" value="1"/>
</dbReference>
<dbReference type="InterPro" id="IPR029058">
    <property type="entry name" value="AB_hydrolase_fold"/>
</dbReference>
<dbReference type="EMBL" id="VDUZ01000035">
    <property type="protein sequence ID" value="TXL72166.1"/>
    <property type="molecule type" value="Genomic_DNA"/>
</dbReference>